<evidence type="ECO:0000259" key="2">
    <source>
        <dbReference type="Pfam" id="PF25273"/>
    </source>
</evidence>
<feature type="compositionally biased region" description="Polar residues" evidence="1">
    <location>
        <begin position="20"/>
        <end position="29"/>
    </location>
</feature>
<dbReference type="Pfam" id="PF25273">
    <property type="entry name" value="DUF7869"/>
    <property type="match status" value="1"/>
</dbReference>
<proteinExistence type="predicted"/>
<evidence type="ECO:0000313" key="4">
    <source>
        <dbReference type="Proteomes" id="UP001152320"/>
    </source>
</evidence>
<dbReference type="AlphaFoldDB" id="A0A9Q1CNP0"/>
<sequence>MDHSHTSTVFDGYSSDEESIMSNVNSPGRSETEPVKKEYLNKQSHQVTLGLDLIEGTVEEWGNEFQMKRNLSNYLTSSPGPSQPAILQFPIERSSQELMENLDSSKSTVFDGESDVESHCDGEISLHLHFSASDTSDSESDIECEPRTKVSRTDEIRTMPSSKDRKLKKGAQHTFNVDHFYKEKCCHENCISYLTTQDFAKCHEQMQGRSEPEQKQLILSEISKHSSIDMSANKPLVQHKFVISGLFVCSNAWRIAHSVSEWRFKDCIKLFKAGKVTVTHGNTGVRRKSRKTNIALAWMTNLFKRQGDYMPHKSKVYLPHTWTKKALFERMVLELRQSSYSPEGFISYQHFIRLWTEKLPEFVIPKSTDFSKCTTCTQLQEAYDTAPTQDQRKKLAQLKATHDGQVEAERRAYHNAREKARRDPGEMTCVIIDGMDQSKTDIPHLIVKDKDCASLARLQVHLTGVLVHTGTPEGKLPFVFHDLKHVPHDCNLTIHCLTEALASASGYLGKVLFLQMDNCFRENKNRYVLSYAALLVEKDIFEEVYVHFLPVGHTHEDVDQMFSCVARHLQHTNIYTLKDLESEVCKSFTPSIDVKTITHVQDVKAILSDHMYGQFGNHSKPHWFRFRKVNGRCYMHYKKWEADLWQPEAFLEYPYGLLCLVDVPEVDQVLPWVVSTLEKIDLPKLEKELPGSYRHRLSAPVQNWWTSFLQQMPVSYETLPDTEKWNVMKLVRAKAFSQKRVHAAVNNATIEEIQLRIEEECPEVRIGDQGRSHKCVREMADYVSVESGILVAVHLEEKKGRPFIGKVIKRSGDNIVVQWMRGSWSGPWQL</sequence>
<dbReference type="PANTHER" id="PTHR33153">
    <property type="entry name" value="MYND-TYPE DOMAIN-CONTAINING PROTEIN"/>
    <property type="match status" value="1"/>
</dbReference>
<evidence type="ECO:0000313" key="3">
    <source>
        <dbReference type="EMBL" id="KAJ8048727.1"/>
    </source>
</evidence>
<reference evidence="3" key="1">
    <citation type="submission" date="2021-10" db="EMBL/GenBank/DDBJ databases">
        <title>Tropical sea cucumber genome reveals ecological adaptation and Cuvierian tubules defense mechanism.</title>
        <authorList>
            <person name="Chen T."/>
        </authorList>
    </citation>
    <scope>NUCLEOTIDE SEQUENCE</scope>
    <source>
        <strain evidence="3">Nanhai2018</strain>
        <tissue evidence="3">Muscle</tissue>
    </source>
</reference>
<organism evidence="3 4">
    <name type="scientific">Holothuria leucospilota</name>
    <name type="common">Black long sea cucumber</name>
    <name type="synonym">Mertensiothuria leucospilota</name>
    <dbReference type="NCBI Taxonomy" id="206669"/>
    <lineage>
        <taxon>Eukaryota</taxon>
        <taxon>Metazoa</taxon>
        <taxon>Echinodermata</taxon>
        <taxon>Eleutherozoa</taxon>
        <taxon>Echinozoa</taxon>
        <taxon>Holothuroidea</taxon>
        <taxon>Aspidochirotacea</taxon>
        <taxon>Aspidochirotida</taxon>
        <taxon>Holothuriidae</taxon>
        <taxon>Holothuria</taxon>
    </lineage>
</organism>
<dbReference type="InterPro" id="IPR057191">
    <property type="entry name" value="DUF7869"/>
</dbReference>
<gene>
    <name evidence="3" type="ORF">HOLleu_01158</name>
</gene>
<evidence type="ECO:0000256" key="1">
    <source>
        <dbReference type="SAM" id="MobiDB-lite"/>
    </source>
</evidence>
<feature type="region of interest" description="Disordered" evidence="1">
    <location>
        <begin position="1"/>
        <end position="37"/>
    </location>
</feature>
<dbReference type="EMBL" id="JAIZAY010000001">
    <property type="protein sequence ID" value="KAJ8048727.1"/>
    <property type="molecule type" value="Genomic_DNA"/>
</dbReference>
<feature type="domain" description="DUF7869" evidence="2">
    <location>
        <begin position="451"/>
        <end position="642"/>
    </location>
</feature>
<protein>
    <recommendedName>
        <fullName evidence="2">DUF7869 domain-containing protein</fullName>
    </recommendedName>
</protein>
<dbReference type="Proteomes" id="UP001152320">
    <property type="component" value="Chromosome 1"/>
</dbReference>
<dbReference type="OrthoDB" id="6051974at2759"/>
<keyword evidence="4" id="KW-1185">Reference proteome</keyword>
<accession>A0A9Q1CNP0</accession>
<comment type="caution">
    <text evidence="3">The sequence shown here is derived from an EMBL/GenBank/DDBJ whole genome shotgun (WGS) entry which is preliminary data.</text>
</comment>
<dbReference type="PANTHER" id="PTHR33153:SF3">
    <property type="entry name" value="TRAFFICKING PROTEIN PARTICLE COMPLEX SUBUNIT 11 DOMAIN-CONTAINING PROTEIN"/>
    <property type="match status" value="1"/>
</dbReference>
<name>A0A9Q1CNP0_HOLLE</name>